<dbReference type="Gene3D" id="3.30.565.10">
    <property type="entry name" value="Histidine kinase-like ATPase, C-terminal domain"/>
    <property type="match status" value="1"/>
</dbReference>
<evidence type="ECO:0000256" key="3">
    <source>
        <dbReference type="ARBA" id="ARBA00022475"/>
    </source>
</evidence>
<evidence type="ECO:0000256" key="9">
    <source>
        <dbReference type="ARBA" id="ARBA00022777"/>
    </source>
</evidence>
<gene>
    <name evidence="18" type="ORF">RC083_00935</name>
</gene>
<keyword evidence="6 14" id="KW-0808">Transferase</keyword>
<comment type="catalytic activity">
    <reaction evidence="1 14">
        <text>ATP + protein L-histidine = ADP + protein N-phospho-L-histidine.</text>
        <dbReference type="EC" id="2.7.13.3"/>
    </reaction>
</comment>
<dbReference type="SUPFAM" id="SSF55874">
    <property type="entry name" value="ATPase domain of HSP90 chaperone/DNA topoisomerase II/histidine kinase"/>
    <property type="match status" value="1"/>
</dbReference>
<dbReference type="CDD" id="cd16917">
    <property type="entry name" value="HATPase_UhpB-NarQ-NarX-like"/>
    <property type="match status" value="1"/>
</dbReference>
<dbReference type="Pfam" id="PF13675">
    <property type="entry name" value="PilJ"/>
    <property type="match status" value="1"/>
</dbReference>
<evidence type="ECO:0000256" key="14">
    <source>
        <dbReference type="PIRNR" id="PIRNR003167"/>
    </source>
</evidence>
<keyword evidence="12 14" id="KW-0902">Two-component regulatory system</keyword>
<dbReference type="InterPro" id="IPR011712">
    <property type="entry name" value="Sig_transdc_His_kin_sub3_dim/P"/>
</dbReference>
<keyword evidence="4 14" id="KW-0997">Cell inner membrane</keyword>
<keyword evidence="11 15" id="KW-1133">Transmembrane helix</keyword>
<protein>
    <recommendedName>
        <fullName evidence="14">Sensor protein</fullName>
        <ecNumber evidence="14">2.7.13.3</ecNumber>
    </recommendedName>
</protein>
<evidence type="ECO:0000256" key="7">
    <source>
        <dbReference type="ARBA" id="ARBA00022692"/>
    </source>
</evidence>
<dbReference type="PANTHER" id="PTHR24421">
    <property type="entry name" value="NITRATE/NITRITE SENSOR PROTEIN NARX-RELATED"/>
    <property type="match status" value="1"/>
</dbReference>
<feature type="domain" description="Histidine kinase" evidence="16">
    <location>
        <begin position="456"/>
        <end position="653"/>
    </location>
</feature>
<dbReference type="GO" id="GO:0016301">
    <property type="term" value="F:kinase activity"/>
    <property type="evidence" value="ECO:0007669"/>
    <property type="project" value="UniProtKB-KW"/>
</dbReference>
<dbReference type="InterPro" id="IPR016380">
    <property type="entry name" value="Sig_transdc_His_kin_NarX/NarQ"/>
</dbReference>
<reference evidence="18 19" key="1">
    <citation type="submission" date="2023-08" db="EMBL/GenBank/DDBJ databases">
        <title>Pseudoalteromonas haloplanktis LL1 genome.</title>
        <authorList>
            <person name="Wu S."/>
        </authorList>
    </citation>
    <scope>NUCLEOTIDE SEQUENCE [LARGE SCALE GENOMIC DNA]</scope>
    <source>
        <strain evidence="18 19">LL1</strain>
    </source>
</reference>
<comment type="caution">
    <text evidence="18">The sequence shown here is derived from an EMBL/GenBank/DDBJ whole genome shotgun (WGS) entry which is preliminary data.</text>
</comment>
<evidence type="ECO:0000256" key="15">
    <source>
        <dbReference type="SAM" id="Phobius"/>
    </source>
</evidence>
<keyword evidence="10 14" id="KW-0067">ATP-binding</keyword>
<dbReference type="InterPro" id="IPR029095">
    <property type="entry name" value="NarX-like_N"/>
</dbReference>
<dbReference type="SMART" id="SM00304">
    <property type="entry name" value="HAMP"/>
    <property type="match status" value="1"/>
</dbReference>
<dbReference type="SUPFAM" id="SSF158472">
    <property type="entry name" value="HAMP domain-like"/>
    <property type="match status" value="1"/>
</dbReference>
<evidence type="ECO:0000256" key="5">
    <source>
        <dbReference type="ARBA" id="ARBA00022553"/>
    </source>
</evidence>
<keyword evidence="7 15" id="KW-0812">Transmembrane</keyword>
<dbReference type="RefSeq" id="WP_309038141.1">
    <property type="nucleotide sequence ID" value="NZ_JAVIFY010000001.1"/>
</dbReference>
<dbReference type="EMBL" id="JAVIFY010000001">
    <property type="protein sequence ID" value="MDQ9090148.1"/>
    <property type="molecule type" value="Genomic_DNA"/>
</dbReference>
<evidence type="ECO:0000259" key="17">
    <source>
        <dbReference type="PROSITE" id="PS50885"/>
    </source>
</evidence>
<dbReference type="Proteomes" id="UP001226574">
    <property type="component" value="Unassembled WGS sequence"/>
</dbReference>
<dbReference type="InterPro" id="IPR003594">
    <property type="entry name" value="HATPase_dom"/>
</dbReference>
<dbReference type="Gene3D" id="6.10.340.10">
    <property type="match status" value="1"/>
</dbReference>
<feature type="transmembrane region" description="Helical" evidence="15">
    <location>
        <begin position="50"/>
        <end position="70"/>
    </location>
</feature>
<dbReference type="PIRSF" id="PIRSF003167">
    <property type="entry name" value="STHK_NarX/NarQ"/>
    <property type="match status" value="1"/>
</dbReference>
<dbReference type="Gene3D" id="1.20.120.960">
    <property type="entry name" value="Histidine kinase NarX, sensor domain"/>
    <property type="match status" value="1"/>
</dbReference>
<evidence type="ECO:0000256" key="11">
    <source>
        <dbReference type="ARBA" id="ARBA00022989"/>
    </source>
</evidence>
<dbReference type="EC" id="2.7.13.3" evidence="14"/>
<keyword evidence="5" id="KW-0597">Phosphoprotein</keyword>
<evidence type="ECO:0000256" key="8">
    <source>
        <dbReference type="ARBA" id="ARBA00022741"/>
    </source>
</evidence>
<dbReference type="InterPro" id="IPR050482">
    <property type="entry name" value="Sensor_HK_TwoCompSys"/>
</dbReference>
<evidence type="ECO:0000259" key="16">
    <source>
        <dbReference type="PROSITE" id="PS50109"/>
    </source>
</evidence>
<evidence type="ECO:0000256" key="13">
    <source>
        <dbReference type="ARBA" id="ARBA00023136"/>
    </source>
</evidence>
<dbReference type="Pfam" id="PF00672">
    <property type="entry name" value="HAMP"/>
    <property type="match status" value="1"/>
</dbReference>
<name>A0ABU1B6V7_PSEHA</name>
<keyword evidence="13 14" id="KW-0472">Membrane</keyword>
<sequence length="655" mass="75004">MRYIGIIRALYTGWIALYTQVKIAIFTEMEYFGVVMVFDRKKLSRIGQSVVFRISVMMISVILMAFTSIFSSMHMSQLSELDGEAINLAGSMRMKSYRLTAQIALYQQTSKQQYHDNVLTLIDELEESFNSPILKKDFALEQLDNLKKGYTAAKADWLTHIKPLLLSTLEQQDISQLIHPIEQFVNSLDKQAEGYQLVLEKRLASLRLWQISTLFMTLLFVCLSLYSIHQHIALPLKELTNKARSSANGDLTQHFKVMSNDELGLLARAFNNYNERISRIYGDLERRVDSKTKELKRSNKILTLLYEIAQNVNQSQAGEINYNQIIHQVSEVSCLPNIDLCLVTNKGSTPYQHIVTELERPTPETCAQTRCSECLSGETAFVSLINQKKVLQHRYVIEKNAIHYGVIVVTLAPEQQIQRWQQQLLKSVAEQLAQALSMQNQTDQQRRITLLNERSIIARELHDSLAQSLSYLKIQVTRIQRVVKTYPDDQSLSEPIIELKEGLNSAYRQLRELLTTFRLHIDNEGLQSAVLQTIQTLSQRSTININLDYKTTHIPFTPNEEIHLLQITKEALQNAINHSKGTQIDIRFIELLDQQVQLTITDNGVGLNNKQQKLNHYGTAIMQERSHSLNGEFVLANHPDGGAQVTFKFYPSYLT</sequence>
<feature type="domain" description="HAMP" evidence="17">
    <location>
        <begin position="230"/>
        <end position="282"/>
    </location>
</feature>
<dbReference type="SMART" id="SM00387">
    <property type="entry name" value="HATPase_c"/>
    <property type="match status" value="1"/>
</dbReference>
<dbReference type="PROSITE" id="PS50885">
    <property type="entry name" value="HAMP"/>
    <property type="match status" value="1"/>
</dbReference>
<keyword evidence="3 14" id="KW-1003">Cell membrane</keyword>
<evidence type="ECO:0000313" key="19">
    <source>
        <dbReference type="Proteomes" id="UP001226574"/>
    </source>
</evidence>
<keyword evidence="8 14" id="KW-0547">Nucleotide-binding</keyword>
<dbReference type="InterPro" id="IPR042295">
    <property type="entry name" value="NarX-like_N_sf"/>
</dbReference>
<dbReference type="InterPro" id="IPR005467">
    <property type="entry name" value="His_kinase_dom"/>
</dbReference>
<dbReference type="Pfam" id="PF07730">
    <property type="entry name" value="HisKA_3"/>
    <property type="match status" value="1"/>
</dbReference>
<accession>A0ABU1B6V7</accession>
<evidence type="ECO:0000256" key="12">
    <source>
        <dbReference type="ARBA" id="ARBA00023012"/>
    </source>
</evidence>
<evidence type="ECO:0000256" key="1">
    <source>
        <dbReference type="ARBA" id="ARBA00000085"/>
    </source>
</evidence>
<dbReference type="PROSITE" id="PS50109">
    <property type="entry name" value="HIS_KIN"/>
    <property type="match status" value="1"/>
</dbReference>
<dbReference type="Pfam" id="PF02518">
    <property type="entry name" value="HATPase_c"/>
    <property type="match status" value="1"/>
</dbReference>
<proteinExistence type="predicted"/>
<keyword evidence="9 14" id="KW-0418">Kinase</keyword>
<dbReference type="InterPro" id="IPR036890">
    <property type="entry name" value="HATPase_C_sf"/>
</dbReference>
<evidence type="ECO:0000313" key="18">
    <source>
        <dbReference type="EMBL" id="MDQ9090148.1"/>
    </source>
</evidence>
<feature type="transmembrane region" description="Helical" evidence="15">
    <location>
        <begin position="208"/>
        <end position="228"/>
    </location>
</feature>
<dbReference type="PANTHER" id="PTHR24421:SF10">
    <property type="entry name" value="NITRATE_NITRITE SENSOR PROTEIN NARQ"/>
    <property type="match status" value="1"/>
</dbReference>
<keyword evidence="19" id="KW-1185">Reference proteome</keyword>
<evidence type="ECO:0000256" key="10">
    <source>
        <dbReference type="ARBA" id="ARBA00022840"/>
    </source>
</evidence>
<evidence type="ECO:0000256" key="4">
    <source>
        <dbReference type="ARBA" id="ARBA00022519"/>
    </source>
</evidence>
<organism evidence="18 19">
    <name type="scientific">Pseudoalteromonas haloplanktis</name>
    <name type="common">Alteromonas haloplanktis</name>
    <dbReference type="NCBI Taxonomy" id="228"/>
    <lineage>
        <taxon>Bacteria</taxon>
        <taxon>Pseudomonadati</taxon>
        <taxon>Pseudomonadota</taxon>
        <taxon>Gammaproteobacteria</taxon>
        <taxon>Alteromonadales</taxon>
        <taxon>Pseudoalteromonadaceae</taxon>
        <taxon>Pseudoalteromonas</taxon>
    </lineage>
</organism>
<evidence type="ECO:0000256" key="6">
    <source>
        <dbReference type="ARBA" id="ARBA00022679"/>
    </source>
</evidence>
<dbReference type="InterPro" id="IPR003660">
    <property type="entry name" value="HAMP_dom"/>
</dbReference>
<comment type="subcellular location">
    <subcellularLocation>
        <location evidence="2">Cell inner membrane</location>
        <topology evidence="2">Multi-pass membrane protein</topology>
    </subcellularLocation>
</comment>
<dbReference type="CDD" id="cd06225">
    <property type="entry name" value="HAMP"/>
    <property type="match status" value="1"/>
</dbReference>
<dbReference type="Gene3D" id="1.20.5.1930">
    <property type="match status" value="1"/>
</dbReference>
<evidence type="ECO:0000256" key="2">
    <source>
        <dbReference type="ARBA" id="ARBA00004429"/>
    </source>
</evidence>